<sequence length="34" mass="3899">MIKSEKGNLIFVIKNDFDNANKLMGKDKDTNEDL</sequence>
<reference evidence="1" key="1">
    <citation type="submission" date="2013-02" db="EMBL/GenBank/DDBJ databases">
        <title>Comparative genomics of Borrelia species.</title>
        <authorList>
            <person name="Schwan T.G."/>
            <person name="Raffel S.J."/>
            <person name="Porcella S.F."/>
        </authorList>
    </citation>
    <scope>NUCLEOTIDE SEQUENCE</scope>
    <source>
        <strain evidence="1">FR64b</strain>
        <plasmid evidence="1">unnamed</plasmid>
    </source>
</reference>
<protein>
    <submittedName>
        <fullName evidence="1">Uncharacterized protein</fullName>
    </submittedName>
</protein>
<dbReference type="EMBL" id="CP004237">
    <property type="protein sequence ID" value="AHH05824.1"/>
    <property type="molecule type" value="Genomic_DNA"/>
</dbReference>
<accession>W5SFE8</accession>
<name>W5SFE8_9SPIR</name>
<keyword evidence="1" id="KW-0614">Plasmid</keyword>
<dbReference type="HOGENOM" id="CLU_3372446_0_0_12"/>
<dbReference type="AlphaFoldDB" id="W5SFE8"/>
<organism evidence="1">
    <name type="scientific">Borrelia miyamotoi FR64b</name>
    <dbReference type="NCBI Taxonomy" id="1292392"/>
    <lineage>
        <taxon>Bacteria</taxon>
        <taxon>Pseudomonadati</taxon>
        <taxon>Spirochaetota</taxon>
        <taxon>Spirochaetia</taxon>
        <taxon>Spirochaetales</taxon>
        <taxon>Borreliaceae</taxon>
        <taxon>Borrelia</taxon>
    </lineage>
</organism>
<gene>
    <name evidence="1" type="ORF">BOM_1281</name>
</gene>
<proteinExistence type="predicted"/>
<evidence type="ECO:0000313" key="1">
    <source>
        <dbReference type="EMBL" id="AHH05824.1"/>
    </source>
</evidence>
<geneLocation type="plasmid" evidence="1">
    <name>unnamed</name>
</geneLocation>